<dbReference type="GO" id="GO:0005524">
    <property type="term" value="F:ATP binding"/>
    <property type="evidence" value="ECO:0007669"/>
    <property type="project" value="InterPro"/>
</dbReference>
<evidence type="ECO:0000256" key="3">
    <source>
        <dbReference type="ARBA" id="ARBA00022679"/>
    </source>
</evidence>
<name>M1HPH1_PBCVI</name>
<dbReference type="InterPro" id="IPR001339">
    <property type="entry name" value="mRNA_cap_enzyme_adenylation"/>
</dbReference>
<sequence length="330" mass="38000">MVPPTINTGKNITTERAVLTLNGLQIKLHKVVGESRDDIVAKMKDLAMDDHKFPRLPGPNPVSIERKDFEKLKQQKYVVSEKTDGIRFMMFFTRVFGFKVCTIIDRAMTVYLLPFKNIPRVLFQGSIFDGELCVDIVEKKFAFVLFDAVVVSGVTVSQMDLASRFFAMKRSLKEFKNVPEDPAILRYKEWIPLEHPTVIKDHLKKANAIYHTDGLIIMSVDEPVIYGRNFNLFKLKPGTHHTVDFIIMSEDGTIGIFDPNLRKNVSIGKLEGYYKKGDIVECKLVDDNWQYIQGRDDKTQANDKLTYEKTLLNIKENITIDELLDLFKWE</sequence>
<dbReference type="GO" id="GO:0006370">
    <property type="term" value="P:7-methylguanosine mRNA capping"/>
    <property type="evidence" value="ECO:0007669"/>
    <property type="project" value="UniProtKB-KW"/>
</dbReference>
<dbReference type="PANTHER" id="PTHR10367:SF25">
    <property type="entry name" value="DUAL SPECIFICITY PHOSPHATASE CATALYTIC DOMAIN PROTEIN (AFU_ORTHOLOGUE AFUA_1G03540)"/>
    <property type="match status" value="1"/>
</dbReference>
<evidence type="ECO:0000256" key="7">
    <source>
        <dbReference type="ARBA" id="ARBA00023134"/>
    </source>
</evidence>
<dbReference type="Proteomes" id="UP000247091">
    <property type="component" value="Segment"/>
</dbReference>
<dbReference type="GO" id="GO:0005525">
    <property type="term" value="F:GTP binding"/>
    <property type="evidence" value="ECO:0007669"/>
    <property type="project" value="UniProtKB-KW"/>
</dbReference>
<dbReference type="Pfam" id="PF03919">
    <property type="entry name" value="mRNA_cap_C"/>
    <property type="match status" value="1"/>
</dbReference>
<dbReference type="InterPro" id="IPR051029">
    <property type="entry name" value="mRNA_Capping_Enz/RNA_Phosphat"/>
</dbReference>
<proteinExistence type="predicted"/>
<evidence type="ECO:0000259" key="9">
    <source>
        <dbReference type="Pfam" id="PF03919"/>
    </source>
</evidence>
<organismHost>
    <name type="scientific">Chlorella</name>
    <dbReference type="NCBI Taxonomy" id="3071"/>
</organismHost>
<dbReference type="Pfam" id="PF01331">
    <property type="entry name" value="mRNA_cap_enzyme"/>
    <property type="match status" value="1"/>
</dbReference>
<accession>M1HPH1</accession>
<evidence type="ECO:0000256" key="4">
    <source>
        <dbReference type="ARBA" id="ARBA00022695"/>
    </source>
</evidence>
<keyword evidence="6" id="KW-0506">mRNA capping</keyword>
<dbReference type="CDD" id="cd07895">
    <property type="entry name" value="Adenylation_mRNA_capping"/>
    <property type="match status" value="1"/>
</dbReference>
<feature type="domain" description="mRNA capping enzyme C-terminal" evidence="9">
    <location>
        <begin position="276"/>
        <end position="324"/>
    </location>
</feature>
<gene>
    <name evidence="10" type="primary">IL-3A_108R</name>
    <name evidence="10" type="ORF">PBCVIL3A_108R</name>
</gene>
<dbReference type="SUPFAM" id="SSF56091">
    <property type="entry name" value="DNA ligase/mRNA capping enzyme, catalytic domain"/>
    <property type="match status" value="1"/>
</dbReference>
<protein>
    <recommendedName>
        <fullName evidence="1">mRNA guanylyltransferase</fullName>
        <ecNumber evidence="1">2.7.7.50</ecNumber>
    </recommendedName>
</protein>
<evidence type="ECO:0000256" key="2">
    <source>
        <dbReference type="ARBA" id="ARBA00022664"/>
    </source>
</evidence>
<dbReference type="PANTHER" id="PTHR10367">
    <property type="entry name" value="MRNA-CAPPING ENZYME"/>
    <property type="match status" value="1"/>
</dbReference>
<evidence type="ECO:0000313" key="11">
    <source>
        <dbReference type="Proteomes" id="UP000247091"/>
    </source>
</evidence>
<evidence type="ECO:0000256" key="6">
    <source>
        <dbReference type="ARBA" id="ARBA00023042"/>
    </source>
</evidence>
<keyword evidence="4 10" id="KW-0548">Nucleotidyltransferase</keyword>
<evidence type="ECO:0000256" key="1">
    <source>
        <dbReference type="ARBA" id="ARBA00012475"/>
    </source>
</evidence>
<keyword evidence="3 10" id="KW-0808">Transferase</keyword>
<keyword evidence="7" id="KW-0342">GTP-binding</keyword>
<keyword evidence="5" id="KW-0547">Nucleotide-binding</keyword>
<reference evidence="10 11" key="1">
    <citation type="submission" date="2012-10" db="EMBL/GenBank/DDBJ databases">
        <title>Towards defining the chloroviruses: a genomic journey through a genus of large DNA viruses.</title>
        <authorList>
            <person name="Jeanniard A."/>
            <person name="Dunigan D.D."/>
            <person name="Gurnon J.R."/>
            <person name="Agarkova I."/>
            <person name="Kang M."/>
            <person name="Vitek J."/>
            <person name="Duncan G."/>
            <person name="McClung O.W."/>
            <person name="Larsen M."/>
            <person name="Claverie J.-M."/>
            <person name="Van Etten J.L."/>
            <person name="Blanc G."/>
        </authorList>
    </citation>
    <scope>NUCLEOTIDE SEQUENCE [LARGE SCALE GENOMIC DNA]</scope>
</reference>
<evidence type="ECO:0000259" key="8">
    <source>
        <dbReference type="Pfam" id="PF01331"/>
    </source>
</evidence>
<dbReference type="SUPFAM" id="SSF50249">
    <property type="entry name" value="Nucleic acid-binding proteins"/>
    <property type="match status" value="1"/>
</dbReference>
<feature type="domain" description="mRNA capping enzyme adenylation" evidence="8">
    <location>
        <begin position="60"/>
        <end position="236"/>
    </location>
</feature>
<dbReference type="InterPro" id="IPR013846">
    <property type="entry name" value="mRNA_cap_enzyme_C"/>
</dbReference>
<keyword evidence="2" id="KW-0507">mRNA processing</keyword>
<dbReference type="GO" id="GO:0004484">
    <property type="term" value="F:mRNA guanylyltransferase activity"/>
    <property type="evidence" value="ECO:0007669"/>
    <property type="project" value="UniProtKB-EC"/>
</dbReference>
<dbReference type="Gene3D" id="4.10.87.10">
    <property type="entry name" value="mRNA Capping Enzyme, domain 3"/>
    <property type="match status" value="1"/>
</dbReference>
<evidence type="ECO:0000256" key="5">
    <source>
        <dbReference type="ARBA" id="ARBA00022741"/>
    </source>
</evidence>
<dbReference type="Gene3D" id="2.40.50.140">
    <property type="entry name" value="Nucleic acid-binding proteins"/>
    <property type="match status" value="1"/>
</dbReference>
<organism evidence="10 11">
    <name type="scientific">Paramecium bursaria Chlorella virus IL3A</name>
    <name type="common">PBCV-IL3A</name>
    <dbReference type="NCBI Taxonomy" id="46019"/>
    <lineage>
        <taxon>Viruses</taxon>
        <taxon>Varidnaviria</taxon>
        <taxon>Bamfordvirae</taxon>
        <taxon>Nucleocytoviricota</taxon>
        <taxon>Megaviricetes</taxon>
        <taxon>Algavirales</taxon>
        <taxon>Phycodnaviridae</taxon>
        <taxon>Chlorovirus</taxon>
        <taxon>Chlorovirus illinoense</taxon>
    </lineage>
</organism>
<dbReference type="Gene3D" id="3.30.470.30">
    <property type="entry name" value="DNA ligase/mRNA capping enzyme"/>
    <property type="match status" value="2"/>
</dbReference>
<dbReference type="EC" id="2.7.7.50" evidence="1"/>
<dbReference type="InterPro" id="IPR012340">
    <property type="entry name" value="NA-bd_OB-fold"/>
</dbReference>
<dbReference type="EMBL" id="JX997169">
    <property type="protein sequence ID" value="AGE53772.1"/>
    <property type="molecule type" value="Genomic_DNA"/>
</dbReference>
<evidence type="ECO:0000313" key="10">
    <source>
        <dbReference type="EMBL" id="AGE53772.1"/>
    </source>
</evidence>